<dbReference type="Pfam" id="PF19528">
    <property type="entry name" value="DUF6056"/>
    <property type="match status" value="1"/>
</dbReference>
<evidence type="ECO:0000313" key="2">
    <source>
        <dbReference type="EMBL" id="MQS45104.1"/>
    </source>
</evidence>
<keyword evidence="1" id="KW-0472">Membrane</keyword>
<organism evidence="2 3">
    <name type="scientific">Companilactobacillus mishanensis</name>
    <dbReference type="NCBI Taxonomy" id="2486008"/>
    <lineage>
        <taxon>Bacteria</taxon>
        <taxon>Bacillati</taxon>
        <taxon>Bacillota</taxon>
        <taxon>Bacilli</taxon>
        <taxon>Lactobacillales</taxon>
        <taxon>Lactobacillaceae</taxon>
        <taxon>Companilactobacillus</taxon>
    </lineage>
</organism>
<reference evidence="2 3" key="1">
    <citation type="journal article" date="2019" name="Syst. Appl. Microbiol.">
        <title>Polyphasic characterization of two novel Lactobacillus spp. isolated from blown salami packages: Description of Lactobacillus halodurans sp. nov. and Lactobacillus salsicarnum sp. nov.</title>
        <authorList>
            <person name="Schuster J.A."/>
            <person name="Klingl A."/>
            <person name="Vogel R.F."/>
            <person name="Ehrmann M.A."/>
        </authorList>
    </citation>
    <scope>NUCLEOTIDE SEQUENCE [LARGE SCALE GENOMIC DNA]</scope>
    <source>
        <strain evidence="2 3">TMW 1.2098</strain>
    </source>
</reference>
<feature type="transmembrane region" description="Helical" evidence="1">
    <location>
        <begin position="194"/>
        <end position="211"/>
    </location>
</feature>
<feature type="transmembrane region" description="Helical" evidence="1">
    <location>
        <begin position="171"/>
        <end position="187"/>
    </location>
</feature>
<feature type="transmembrane region" description="Helical" evidence="1">
    <location>
        <begin position="95"/>
        <end position="112"/>
    </location>
</feature>
<feature type="transmembrane region" description="Helical" evidence="1">
    <location>
        <begin position="67"/>
        <end position="88"/>
    </location>
</feature>
<feature type="transmembrane region" description="Helical" evidence="1">
    <location>
        <begin position="269"/>
        <end position="291"/>
    </location>
</feature>
<feature type="transmembrane region" description="Helical" evidence="1">
    <location>
        <begin position="148"/>
        <end position="165"/>
    </location>
</feature>
<sequence>MLNILTLYCGDDYVYRFVYQKPVPTYNSQIINTLLIPQSQINHYFNWNGRFVAHTIVQFFMQFNNKLIFDVFNSVAFIGLIVLMSLIVRTITGKKLNAFLLMVTFVYLWYFIPDFGQTVLWISGSGNYLWTSLIYLGFILFCLKEDKSNKLAIIVSLLLGFLAGATNENSGPTAILIASAILVYRLLKYKQLDYVVGAGIMSAISGFALMIQSPGSLHRAHVATDENFLLNNFLSINKMMLHQFWIIYLIMATLFIAGLLSKKIDRQSLMFIGMFTLAHLASIYSMALSPVVPKRTFFGGAVFLGIVLMILAFNVFENFDVDYLIMFGVGLGMIFLFSYHQVHSDISTTNQEVHNQYKIIRHSKAKNMDIARVPMISEPETSYNAYKGTAQIHKESYDWMNIWMAKHFGINRIEGY</sequence>
<gene>
    <name evidence="2" type="ORF">FHL03_06360</name>
</gene>
<comment type="caution">
    <text evidence="2">The sequence shown here is derived from an EMBL/GenBank/DDBJ whole genome shotgun (WGS) entry which is preliminary data.</text>
</comment>
<dbReference type="InterPro" id="IPR045691">
    <property type="entry name" value="DUF6056"/>
</dbReference>
<accession>A0ABW9P7B0</accession>
<dbReference type="Proteomes" id="UP000436655">
    <property type="component" value="Unassembled WGS sequence"/>
</dbReference>
<protein>
    <recommendedName>
        <fullName evidence="4">Glycosyltransferase RgtA/B/C/D-like domain-containing protein</fullName>
    </recommendedName>
</protein>
<evidence type="ECO:0008006" key="4">
    <source>
        <dbReference type="Google" id="ProtNLM"/>
    </source>
</evidence>
<keyword evidence="1" id="KW-1133">Transmembrane helix</keyword>
<name>A0ABW9P7B0_9LACO</name>
<keyword evidence="3" id="KW-1185">Reference proteome</keyword>
<feature type="transmembrane region" description="Helical" evidence="1">
    <location>
        <begin position="118"/>
        <end position="141"/>
    </location>
</feature>
<dbReference type="EMBL" id="VDFN01000004">
    <property type="protein sequence ID" value="MQS45104.1"/>
    <property type="molecule type" value="Genomic_DNA"/>
</dbReference>
<evidence type="ECO:0000256" key="1">
    <source>
        <dbReference type="SAM" id="Phobius"/>
    </source>
</evidence>
<feature type="transmembrane region" description="Helical" evidence="1">
    <location>
        <begin position="240"/>
        <end position="260"/>
    </location>
</feature>
<feature type="transmembrane region" description="Helical" evidence="1">
    <location>
        <begin position="323"/>
        <end position="342"/>
    </location>
</feature>
<keyword evidence="1" id="KW-0812">Transmembrane</keyword>
<evidence type="ECO:0000313" key="3">
    <source>
        <dbReference type="Proteomes" id="UP000436655"/>
    </source>
</evidence>
<feature type="transmembrane region" description="Helical" evidence="1">
    <location>
        <begin position="297"/>
        <end position="316"/>
    </location>
</feature>
<proteinExistence type="predicted"/>